<name>A0ABX7B481_9PROT</name>
<protein>
    <submittedName>
        <fullName evidence="1">Uncharacterized protein</fullName>
    </submittedName>
</protein>
<organism evidence="1 2">
    <name type="scientific">Skermanella cutis</name>
    <dbReference type="NCBI Taxonomy" id="2775420"/>
    <lineage>
        <taxon>Bacteria</taxon>
        <taxon>Pseudomonadati</taxon>
        <taxon>Pseudomonadota</taxon>
        <taxon>Alphaproteobacteria</taxon>
        <taxon>Rhodospirillales</taxon>
        <taxon>Azospirillaceae</taxon>
        <taxon>Skermanella</taxon>
    </lineage>
</organism>
<accession>A0ABX7B481</accession>
<dbReference type="EMBL" id="CP067420">
    <property type="protein sequence ID" value="QQP89143.1"/>
    <property type="molecule type" value="Genomic_DNA"/>
</dbReference>
<evidence type="ECO:0000313" key="2">
    <source>
        <dbReference type="Proteomes" id="UP000595197"/>
    </source>
</evidence>
<evidence type="ECO:0000313" key="1">
    <source>
        <dbReference type="EMBL" id="QQP89143.1"/>
    </source>
</evidence>
<gene>
    <name evidence="1" type="ORF">IGS68_24640</name>
</gene>
<proteinExistence type="predicted"/>
<dbReference type="Proteomes" id="UP000595197">
    <property type="component" value="Chromosome"/>
</dbReference>
<keyword evidence="2" id="KW-1185">Reference proteome</keyword>
<sequence length="121" mass="13035">MILVNEDTGVELDITDQIARLLEIGRRADFDTDENCDFIMGLGRRITLATGPNVPAGVLSGLIGRMPLDYAAYVGDLWAEAAEFPNGRPPERGFRFGLAGIGEAIGLTRLFRRSAEKGAGP</sequence>
<reference evidence="1" key="1">
    <citation type="submission" date="2021-02" db="EMBL/GenBank/DDBJ databases">
        <title>Skermanella TT6 skin isolate.</title>
        <authorList>
            <person name="Lee K."/>
            <person name="Ganzorig M."/>
        </authorList>
    </citation>
    <scope>NUCLEOTIDE SEQUENCE</scope>
    <source>
        <strain evidence="1">TT6</strain>
    </source>
</reference>
<dbReference type="RefSeq" id="WP_201075030.1">
    <property type="nucleotide sequence ID" value="NZ_CP067420.1"/>
</dbReference>